<organism evidence="1 2">
    <name type="scientific">Chlorella vulgaris</name>
    <name type="common">Green alga</name>
    <dbReference type="NCBI Taxonomy" id="3077"/>
    <lineage>
        <taxon>Eukaryota</taxon>
        <taxon>Viridiplantae</taxon>
        <taxon>Chlorophyta</taxon>
        <taxon>core chlorophytes</taxon>
        <taxon>Trebouxiophyceae</taxon>
        <taxon>Chlorellales</taxon>
        <taxon>Chlorellaceae</taxon>
        <taxon>Chlorella clade</taxon>
        <taxon>Chlorella</taxon>
    </lineage>
</organism>
<name>A0A9D4Z103_CHLVU</name>
<dbReference type="PANTHER" id="PTHR36395:SF1">
    <property type="entry name" value="RING-H2 ZINC FINGER PROTEIN"/>
    <property type="match status" value="1"/>
</dbReference>
<accession>A0A9D4Z103</accession>
<evidence type="ECO:0008006" key="3">
    <source>
        <dbReference type="Google" id="ProtNLM"/>
    </source>
</evidence>
<dbReference type="PANTHER" id="PTHR36395">
    <property type="entry name" value="RING-H2 ZINC FINGER PROTEIN"/>
    <property type="match status" value="1"/>
</dbReference>
<evidence type="ECO:0000313" key="1">
    <source>
        <dbReference type="EMBL" id="KAI3437828.1"/>
    </source>
</evidence>
<keyword evidence="2" id="KW-1185">Reference proteome</keyword>
<reference evidence="1" key="2">
    <citation type="submission" date="2020-11" db="EMBL/GenBank/DDBJ databases">
        <authorList>
            <person name="Cecchin M."/>
            <person name="Marcolungo L."/>
            <person name="Rossato M."/>
            <person name="Girolomoni L."/>
            <person name="Cosentino E."/>
            <person name="Cuine S."/>
            <person name="Li-Beisson Y."/>
            <person name="Delledonne M."/>
            <person name="Ballottari M."/>
        </authorList>
    </citation>
    <scope>NUCLEOTIDE SEQUENCE</scope>
    <source>
        <strain evidence="1">211/11P</strain>
        <tissue evidence="1">Whole cell</tissue>
    </source>
</reference>
<dbReference type="Proteomes" id="UP001055712">
    <property type="component" value="Unassembled WGS sequence"/>
</dbReference>
<reference evidence="1" key="1">
    <citation type="journal article" date="2019" name="Plant J.">
        <title>Chlorella vulgaris genome assembly and annotation reveals the molecular basis for metabolic acclimation to high light conditions.</title>
        <authorList>
            <person name="Cecchin M."/>
            <person name="Marcolungo L."/>
            <person name="Rossato M."/>
            <person name="Girolomoni L."/>
            <person name="Cosentino E."/>
            <person name="Cuine S."/>
            <person name="Li-Beisson Y."/>
            <person name="Delledonne M."/>
            <person name="Ballottari M."/>
        </authorList>
    </citation>
    <scope>NUCLEOTIDE SEQUENCE</scope>
    <source>
        <strain evidence="1">211/11P</strain>
    </source>
</reference>
<proteinExistence type="predicted"/>
<sequence length="231" mass="25289">MVVAVPRLLGLRASALRHHRCIVRRVPPLCAKAMSPGMLGAPGGRTSFAGSSAQELAAWLSSGGIALDAYGKGPAKSLEQLWAEVEEGETQLFLQGGRPLREVSVLTVILQNSKGQTLYEAEQVLPNGSRRTRGLPLSEKLLPGERWQDAAVRGVVEELGPVLPEQPVVEVDEQSMIETVESKESQSYPGLLSKYVCKRVNARIPSGLPETDFCTHEERSDGRLQHCWVWR</sequence>
<gene>
    <name evidence="1" type="ORF">D9Q98_000275</name>
</gene>
<protein>
    <recommendedName>
        <fullName evidence="3">Nudix hydrolase domain-containing protein</fullName>
    </recommendedName>
</protein>
<dbReference type="AlphaFoldDB" id="A0A9D4Z103"/>
<dbReference type="OrthoDB" id="433924at2759"/>
<dbReference type="EMBL" id="SIDB01000001">
    <property type="protein sequence ID" value="KAI3437828.1"/>
    <property type="molecule type" value="Genomic_DNA"/>
</dbReference>
<comment type="caution">
    <text evidence="1">The sequence shown here is derived from an EMBL/GenBank/DDBJ whole genome shotgun (WGS) entry which is preliminary data.</text>
</comment>
<evidence type="ECO:0000313" key="2">
    <source>
        <dbReference type="Proteomes" id="UP001055712"/>
    </source>
</evidence>